<comment type="caution">
    <text evidence="1">The sequence shown here is derived from an EMBL/GenBank/DDBJ whole genome shotgun (WGS) entry which is preliminary data.</text>
</comment>
<accession>A0A8J3JH42</accession>
<protein>
    <recommendedName>
        <fullName evidence="3">Activator of Hsp90 ATPase homolog 1-like protein</fullName>
    </recommendedName>
</protein>
<proteinExistence type="predicted"/>
<dbReference type="SUPFAM" id="SSF55961">
    <property type="entry name" value="Bet v1-like"/>
    <property type="match status" value="1"/>
</dbReference>
<gene>
    <name evidence="1" type="ORF">Aru02nite_71760</name>
</gene>
<dbReference type="Proteomes" id="UP000612808">
    <property type="component" value="Unassembled WGS sequence"/>
</dbReference>
<keyword evidence="2" id="KW-1185">Reference proteome</keyword>
<sequence length="49" mass="5497">MGAAADGTVLELEHGTYRTGDAEDAHRRSHREGWEFFLPKLADRLARAD</sequence>
<reference evidence="1" key="1">
    <citation type="submission" date="2021-01" db="EMBL/GenBank/DDBJ databases">
        <title>Whole genome shotgun sequence of Actinocatenispora rupis NBRC 107355.</title>
        <authorList>
            <person name="Komaki H."/>
            <person name="Tamura T."/>
        </authorList>
    </citation>
    <scope>NUCLEOTIDE SEQUENCE</scope>
    <source>
        <strain evidence="1">NBRC 107355</strain>
    </source>
</reference>
<organism evidence="1 2">
    <name type="scientific">Actinocatenispora rupis</name>
    <dbReference type="NCBI Taxonomy" id="519421"/>
    <lineage>
        <taxon>Bacteria</taxon>
        <taxon>Bacillati</taxon>
        <taxon>Actinomycetota</taxon>
        <taxon>Actinomycetes</taxon>
        <taxon>Micromonosporales</taxon>
        <taxon>Micromonosporaceae</taxon>
        <taxon>Actinocatenispora</taxon>
    </lineage>
</organism>
<dbReference type="EMBL" id="BOMB01000056">
    <property type="protein sequence ID" value="GID16287.1"/>
    <property type="molecule type" value="Genomic_DNA"/>
</dbReference>
<evidence type="ECO:0000313" key="2">
    <source>
        <dbReference type="Proteomes" id="UP000612808"/>
    </source>
</evidence>
<dbReference type="Gene3D" id="3.30.530.20">
    <property type="match status" value="1"/>
</dbReference>
<name>A0A8J3JH42_9ACTN</name>
<evidence type="ECO:0008006" key="3">
    <source>
        <dbReference type="Google" id="ProtNLM"/>
    </source>
</evidence>
<evidence type="ECO:0000313" key="1">
    <source>
        <dbReference type="EMBL" id="GID16287.1"/>
    </source>
</evidence>
<dbReference type="AlphaFoldDB" id="A0A8J3JH42"/>
<dbReference type="InterPro" id="IPR023393">
    <property type="entry name" value="START-like_dom_sf"/>
</dbReference>